<proteinExistence type="predicted"/>
<dbReference type="InterPro" id="IPR027417">
    <property type="entry name" value="P-loop_NTPase"/>
</dbReference>
<evidence type="ECO:0000313" key="3">
    <source>
        <dbReference type="EMBL" id="KAK7418117.1"/>
    </source>
</evidence>
<dbReference type="SMART" id="SM00382">
    <property type="entry name" value="AAA"/>
    <property type="match status" value="1"/>
</dbReference>
<feature type="compositionally biased region" description="Basic and acidic residues" evidence="1">
    <location>
        <begin position="1278"/>
        <end position="1288"/>
    </location>
</feature>
<dbReference type="InterPro" id="IPR054289">
    <property type="entry name" value="DUF7025"/>
</dbReference>
<feature type="compositionally biased region" description="Basic and acidic residues" evidence="1">
    <location>
        <begin position="112"/>
        <end position="129"/>
    </location>
</feature>
<dbReference type="SUPFAM" id="SSF52540">
    <property type="entry name" value="P-loop containing nucleoside triphosphate hydrolases"/>
    <property type="match status" value="1"/>
</dbReference>
<feature type="compositionally biased region" description="Low complexity" evidence="1">
    <location>
        <begin position="1307"/>
        <end position="1316"/>
    </location>
</feature>
<feature type="region of interest" description="Disordered" evidence="1">
    <location>
        <begin position="289"/>
        <end position="328"/>
    </location>
</feature>
<dbReference type="EMBL" id="JAZAVJ010000050">
    <property type="protein sequence ID" value="KAK7418117.1"/>
    <property type="molecule type" value="Genomic_DNA"/>
</dbReference>
<feature type="region of interest" description="Disordered" evidence="1">
    <location>
        <begin position="1"/>
        <end position="170"/>
    </location>
</feature>
<reference evidence="3 4" key="1">
    <citation type="journal article" date="2025" name="Microbiol. Resour. Announc.">
        <title>Draft genome sequences for Neonectria magnoliae and Neonectria punicea, canker pathogens of Liriodendron tulipifera and Acer saccharum in West Virginia.</title>
        <authorList>
            <person name="Petronek H.M."/>
            <person name="Kasson M.T."/>
            <person name="Metheny A.M."/>
            <person name="Stauder C.M."/>
            <person name="Lovett B."/>
            <person name="Lynch S.C."/>
            <person name="Garnas J.R."/>
            <person name="Kasson L.R."/>
            <person name="Stajich J.E."/>
        </authorList>
    </citation>
    <scope>NUCLEOTIDE SEQUENCE [LARGE SCALE GENOMIC DNA]</scope>
    <source>
        <strain evidence="3 4">NRRL 64653</strain>
    </source>
</reference>
<feature type="region of interest" description="Disordered" evidence="1">
    <location>
        <begin position="1227"/>
        <end position="1318"/>
    </location>
</feature>
<dbReference type="CDD" id="cd19481">
    <property type="entry name" value="RecA-like_protease"/>
    <property type="match status" value="1"/>
</dbReference>
<feature type="compositionally biased region" description="Acidic residues" evidence="1">
    <location>
        <begin position="130"/>
        <end position="141"/>
    </location>
</feature>
<dbReference type="InterPro" id="IPR003959">
    <property type="entry name" value="ATPase_AAA_core"/>
</dbReference>
<comment type="caution">
    <text evidence="3">The sequence shown here is derived from an EMBL/GenBank/DDBJ whole genome shotgun (WGS) entry which is preliminary data.</text>
</comment>
<dbReference type="Pfam" id="PF00004">
    <property type="entry name" value="AAA"/>
    <property type="match status" value="1"/>
</dbReference>
<dbReference type="Pfam" id="PF22942">
    <property type="entry name" value="DUF7025"/>
    <property type="match status" value="1"/>
</dbReference>
<dbReference type="InterPro" id="IPR003593">
    <property type="entry name" value="AAA+_ATPase"/>
</dbReference>
<evidence type="ECO:0000256" key="1">
    <source>
        <dbReference type="SAM" id="MobiDB-lite"/>
    </source>
</evidence>
<organism evidence="3 4">
    <name type="scientific">Neonectria punicea</name>
    <dbReference type="NCBI Taxonomy" id="979145"/>
    <lineage>
        <taxon>Eukaryota</taxon>
        <taxon>Fungi</taxon>
        <taxon>Dikarya</taxon>
        <taxon>Ascomycota</taxon>
        <taxon>Pezizomycotina</taxon>
        <taxon>Sordariomycetes</taxon>
        <taxon>Hypocreomycetidae</taxon>
        <taxon>Hypocreales</taxon>
        <taxon>Nectriaceae</taxon>
        <taxon>Neonectria</taxon>
    </lineage>
</organism>
<evidence type="ECO:0000313" key="4">
    <source>
        <dbReference type="Proteomes" id="UP001498476"/>
    </source>
</evidence>
<feature type="compositionally biased region" description="Acidic residues" evidence="1">
    <location>
        <begin position="1227"/>
        <end position="1277"/>
    </location>
</feature>
<feature type="region of interest" description="Disordered" evidence="1">
    <location>
        <begin position="395"/>
        <end position="456"/>
    </location>
</feature>
<dbReference type="Gene3D" id="3.40.50.300">
    <property type="entry name" value="P-loop containing nucleotide triphosphate hydrolases"/>
    <property type="match status" value="1"/>
</dbReference>
<dbReference type="InterPro" id="IPR056599">
    <property type="entry name" value="AAA_lid_fung"/>
</dbReference>
<feature type="region of interest" description="Disordered" evidence="1">
    <location>
        <begin position="1341"/>
        <end position="1384"/>
    </location>
</feature>
<feature type="compositionally biased region" description="Basic and acidic residues" evidence="1">
    <location>
        <begin position="395"/>
        <end position="422"/>
    </location>
</feature>
<dbReference type="PANTHER" id="PTHR46411">
    <property type="entry name" value="FAMILY ATPASE, PUTATIVE-RELATED"/>
    <property type="match status" value="1"/>
</dbReference>
<evidence type="ECO:0000259" key="2">
    <source>
        <dbReference type="SMART" id="SM00382"/>
    </source>
</evidence>
<dbReference type="Pfam" id="PF23232">
    <property type="entry name" value="AAA_lid_13"/>
    <property type="match status" value="1"/>
</dbReference>
<feature type="domain" description="AAA+ ATPase" evidence="2">
    <location>
        <begin position="879"/>
        <end position="1006"/>
    </location>
</feature>
<dbReference type="Proteomes" id="UP001498476">
    <property type="component" value="Unassembled WGS sequence"/>
</dbReference>
<protein>
    <recommendedName>
        <fullName evidence="2">AAA+ ATPase domain-containing protein</fullName>
    </recommendedName>
</protein>
<sequence>MSTMLLDDDIPPPQPPSPSSIRKDSLATIPGEQSPDHGLPAQRANSDSPTKLATVPALDPTSSQSSESSIEPVKEKDGRPPPTKPTEQEQTQLAKLEKTEDSAGLKAQIQRLNDRLREVEESGRSKKDPEPEDPELDEDSNFEQWEGVSSRHANESQGGLSLQRNHRPKAHEEMMASGALMAEFEFNARMEAHRHGRHLHHPGYNARDDTYHLEQATGEEAGPEEGSNAIPLNTSQLNHVPWETFQRLLEESPFAIDVLVGEPEPKVTPMFPHMLQPTAPTRARQAAQAAQPKEGGAVPVTKTPTIPIAMPSNHAQRSKMPGKPVARGQAPLPERIRINSPAIIKLLHEISEMGDEDESQPDEPNHVLMMQPFRALVYYKDEIRNWKARLEAEVKEPARAKTPEPEAGSGKEEEPEDNDRPDAASQDGDISKPQSDAGSEPENQPAEDEKQSDLGPILNTQKAVDDITCLVEFIDNELEGRIAYLASNDCQRVAFSDIWLLFKPGDLVLSKDGKQTYRVTNVEYSKHSMKPPSPRDLWMYGAKARLEDFPIKIQCVYVDFDGEQIGPVLQTFSFHRFEGEKNVRSLDILPLRLAKNVNKLQETLIKRGSTFIEACGTGRHGIPMHYSGLTLDTKEEVDSQVVIDFEEAFAVHDGNNRNAKRPGVTTEQVILEILAQECKDKIRNEGNGLIVLQDLDSMALNWKPVIKDIDAQESKVDHGYVTDSDSDSDTFRSRARRPTKTLDCIPECCANEIVYDDTYVEHRRSNEFIRDQFREQGTGSLAISSRPLEEAMEDGDFIRDSERLIITYRVFGFIMRSRKWAQLDLTYLGPAKGENTFDLLVLPPGHRNMVESLVTQHYLDMASASDETDEMDIVRGKGKGLIILLHGAPGVGKTTTAECVATYFQKPLFQITCGDLGSTADAVEHRLEKSFALASRWGCILLIDEADVFLEARQTENFDRNSLVAVFLRTLEYYTGILFLTTNRVGTFDEAFTSRIHISLYYPPLDLASTLAVFKVNLDRIKERFRKKKQRGIAELELDERSIDKFIVNYYDRQEEARWNGRQIRNACQTALALAEFEAQKAANPGVAGGRSVMDIVAASSKMIKVRMTAKHFHDVAKAYLAFMKYLREVHGMSAAQQARSFRLRHDRYGLGESTARSGLLASRQRGNAGGGGGGRQRKPVQKQGLWRRGMQRPSLGVDDGYIEEDLGEYEYGEEDLYGEGQDEDVMLDEREEEEEEEVEEDLEDKQEEDPEEDVGDDADFGALEDEQAAEEDEDKYWEERLQEDNRYLYEAQPKARPQPAGGGRGFIPRGRGQQQTKYKAVATAHPRADGLGRGKWVATAAGRSSGLPGKAPRGDRPPLGPGRGKGMGTAARGRNPRVATRHE</sequence>
<name>A0ABR1HB08_9HYPO</name>
<gene>
    <name evidence="3" type="ORF">QQX98_004092</name>
</gene>
<dbReference type="PANTHER" id="PTHR46411:SF2">
    <property type="entry name" value="AAA+ ATPASE DOMAIN-CONTAINING PROTEIN"/>
    <property type="match status" value="1"/>
</dbReference>
<keyword evidence="4" id="KW-1185">Reference proteome</keyword>
<accession>A0ABR1HB08</accession>
<feature type="region of interest" description="Disordered" evidence="1">
    <location>
        <begin position="1155"/>
        <end position="1203"/>
    </location>
</feature>
<feature type="compositionally biased region" description="Acidic residues" evidence="1">
    <location>
        <begin position="1"/>
        <end position="10"/>
    </location>
</feature>